<dbReference type="InterPro" id="IPR017972">
    <property type="entry name" value="Cyt_P450_CS"/>
</dbReference>
<comment type="cofactor">
    <cofactor evidence="1 10">
        <name>heme</name>
        <dbReference type="ChEBI" id="CHEBI:30413"/>
    </cofactor>
</comment>
<dbReference type="InterPro" id="IPR036396">
    <property type="entry name" value="Cyt_P450_sf"/>
</dbReference>
<keyword evidence="7 12" id="KW-1133">Transmembrane helix</keyword>
<dbReference type="InterPro" id="IPR001128">
    <property type="entry name" value="Cyt_P450"/>
</dbReference>
<keyword evidence="10 11" id="KW-0349">Heme</keyword>
<keyword evidence="5 12" id="KW-0812">Transmembrane</keyword>
<dbReference type="PRINTS" id="PR00463">
    <property type="entry name" value="EP450I"/>
</dbReference>
<gene>
    <name evidence="13" type="ORF">Ddye_023236</name>
</gene>
<feature type="binding site" description="axial binding residue" evidence="10">
    <location>
        <position position="509"/>
    </location>
    <ligand>
        <name>heme</name>
        <dbReference type="ChEBI" id="CHEBI:30413"/>
    </ligand>
    <ligandPart>
        <name>Fe</name>
        <dbReference type="ChEBI" id="CHEBI:18248"/>
    </ligandPart>
</feature>
<dbReference type="GO" id="GO:0016705">
    <property type="term" value="F:oxidoreductase activity, acting on paired donors, with incorporation or reduction of molecular oxygen"/>
    <property type="evidence" value="ECO:0007669"/>
    <property type="project" value="InterPro"/>
</dbReference>
<dbReference type="Proteomes" id="UP001280121">
    <property type="component" value="Unassembled WGS sequence"/>
</dbReference>
<dbReference type="FunFam" id="1.10.630.10:FF:000022">
    <property type="entry name" value="Taxadiene 5-alpha hydroxylase"/>
    <property type="match status" value="1"/>
</dbReference>
<dbReference type="GO" id="GO:0020037">
    <property type="term" value="F:heme binding"/>
    <property type="evidence" value="ECO:0007669"/>
    <property type="project" value="InterPro"/>
</dbReference>
<keyword evidence="9 10" id="KW-0408">Iron</keyword>
<evidence type="ECO:0000256" key="6">
    <source>
        <dbReference type="ARBA" id="ARBA00022723"/>
    </source>
</evidence>
<dbReference type="InterPro" id="IPR002401">
    <property type="entry name" value="Cyt_P450_E_grp-I"/>
</dbReference>
<evidence type="ECO:0000256" key="8">
    <source>
        <dbReference type="ARBA" id="ARBA00023002"/>
    </source>
</evidence>
<dbReference type="PANTHER" id="PTHR24286">
    <property type="entry name" value="CYTOCHROME P450 26"/>
    <property type="match status" value="1"/>
</dbReference>
<dbReference type="PROSITE" id="PS00086">
    <property type="entry name" value="CYTOCHROME_P450"/>
    <property type="match status" value="1"/>
</dbReference>
<sequence length="561" mass="64185">MEEQIREALLLCDLIPRRSAKVKEPCPATNAAVERLSLMDKVSHEWERVLTVSNVSSVSHGNANAAVSGSRARQSRTYMAPLFLVLVAFAVIFISHTLYSVFFNEKSYVHGKVPPGGRGWPFIGETLEYLSLGKKNNIEKFIYDRKNKYNARHFFKTSYIGENMLFACTTEANKFVFVTANKFVRSWWPKSMEKVLPSTEKTSTVQESSRSRRIAVVFNEPFVLQKYVGMFDEVAKAHIQKNWNDQKVVKVYPLAKKFSFALACRTILNVSDTQLVEEFEKLFTCLSAGFFSLPINLPGTKLYRAIKAAKELRRRFEVIIREGKRRNNIIDQDSKSEEARDLLNFLLQEKYANGEYMNDSDVANMTLGILIAGYEAASTTIVSIMKFLAELPDVYERVRQEQMEILNSKPPGELLNMSEIRKMKYSWNVASEALRLLPPVAGTFREAIRDLSYDGLTIPKGWKMHWNPHATHKNPVYFPDPYKFDPSRFEGNGPPLYSYVPFGGGPHICPGREFAKIQMLVFMHNVVTNFKWEKVFPEEQIVVDPVLVPTKGLPIRLQKII</sequence>
<evidence type="ECO:0000256" key="12">
    <source>
        <dbReference type="SAM" id="Phobius"/>
    </source>
</evidence>
<dbReference type="PANTHER" id="PTHR24286:SF381">
    <property type="entry name" value="BETA-AMYRIN 28-OXIDASE"/>
    <property type="match status" value="1"/>
</dbReference>
<reference evidence="13" key="1">
    <citation type="journal article" date="2023" name="Plant J.">
        <title>Genome sequences and population genomics provide insights into the demographic history, inbreeding, and mutation load of two 'living fossil' tree species of Dipteronia.</title>
        <authorList>
            <person name="Feng Y."/>
            <person name="Comes H.P."/>
            <person name="Chen J."/>
            <person name="Zhu S."/>
            <person name="Lu R."/>
            <person name="Zhang X."/>
            <person name="Li P."/>
            <person name="Qiu J."/>
            <person name="Olsen K.M."/>
            <person name="Qiu Y."/>
        </authorList>
    </citation>
    <scope>NUCLEOTIDE SEQUENCE</scope>
    <source>
        <strain evidence="13">KIB01</strain>
    </source>
</reference>
<dbReference type="PRINTS" id="PR00385">
    <property type="entry name" value="P450"/>
</dbReference>
<evidence type="ECO:0000256" key="10">
    <source>
        <dbReference type="PIRSR" id="PIRSR602401-1"/>
    </source>
</evidence>
<evidence type="ECO:0000256" key="4">
    <source>
        <dbReference type="ARBA" id="ARBA00010617"/>
    </source>
</evidence>
<keyword evidence="12" id="KW-0472">Membrane</keyword>
<evidence type="ECO:0000256" key="2">
    <source>
        <dbReference type="ARBA" id="ARBA00004167"/>
    </source>
</evidence>
<proteinExistence type="inferred from homology"/>
<dbReference type="CDD" id="cd11043">
    <property type="entry name" value="CYP90-like"/>
    <property type="match status" value="1"/>
</dbReference>
<evidence type="ECO:0000256" key="1">
    <source>
        <dbReference type="ARBA" id="ARBA00001971"/>
    </source>
</evidence>
<evidence type="ECO:0000256" key="9">
    <source>
        <dbReference type="ARBA" id="ARBA00023004"/>
    </source>
</evidence>
<evidence type="ECO:0000256" key="11">
    <source>
        <dbReference type="RuleBase" id="RU000461"/>
    </source>
</evidence>
<dbReference type="GO" id="GO:0016020">
    <property type="term" value="C:membrane"/>
    <property type="evidence" value="ECO:0007669"/>
    <property type="project" value="UniProtKB-SubCell"/>
</dbReference>
<feature type="transmembrane region" description="Helical" evidence="12">
    <location>
        <begin position="78"/>
        <end position="99"/>
    </location>
</feature>
<dbReference type="Gene3D" id="1.10.630.10">
    <property type="entry name" value="Cytochrome P450"/>
    <property type="match status" value="1"/>
</dbReference>
<dbReference type="EMBL" id="JANJYI010000007">
    <property type="protein sequence ID" value="KAK2641473.1"/>
    <property type="molecule type" value="Genomic_DNA"/>
</dbReference>
<evidence type="ECO:0000313" key="14">
    <source>
        <dbReference type="Proteomes" id="UP001280121"/>
    </source>
</evidence>
<dbReference type="GO" id="GO:0005506">
    <property type="term" value="F:iron ion binding"/>
    <property type="evidence" value="ECO:0007669"/>
    <property type="project" value="InterPro"/>
</dbReference>
<evidence type="ECO:0008006" key="15">
    <source>
        <dbReference type="Google" id="ProtNLM"/>
    </source>
</evidence>
<evidence type="ECO:0000256" key="7">
    <source>
        <dbReference type="ARBA" id="ARBA00022989"/>
    </source>
</evidence>
<evidence type="ECO:0000256" key="5">
    <source>
        <dbReference type="ARBA" id="ARBA00022692"/>
    </source>
</evidence>
<keyword evidence="6 10" id="KW-0479">Metal-binding</keyword>
<accession>A0AAD9TT77</accession>
<keyword evidence="14" id="KW-1185">Reference proteome</keyword>
<dbReference type="GO" id="GO:0016125">
    <property type="term" value="P:sterol metabolic process"/>
    <property type="evidence" value="ECO:0007669"/>
    <property type="project" value="TreeGrafter"/>
</dbReference>
<dbReference type="SUPFAM" id="SSF48264">
    <property type="entry name" value="Cytochrome P450"/>
    <property type="match status" value="1"/>
</dbReference>
<comment type="pathway">
    <text evidence="3">Secondary metabolite biosynthesis; terpenoid biosynthesis.</text>
</comment>
<keyword evidence="8 11" id="KW-0560">Oxidoreductase</keyword>
<evidence type="ECO:0000313" key="13">
    <source>
        <dbReference type="EMBL" id="KAK2641473.1"/>
    </source>
</evidence>
<dbReference type="AlphaFoldDB" id="A0AAD9TT77"/>
<protein>
    <recommendedName>
        <fullName evidence="15">Cytochrome P450</fullName>
    </recommendedName>
</protein>
<keyword evidence="11" id="KW-0503">Monooxygenase</keyword>
<comment type="similarity">
    <text evidence="4 11">Belongs to the cytochrome P450 family.</text>
</comment>
<dbReference type="Pfam" id="PF00067">
    <property type="entry name" value="p450"/>
    <property type="match status" value="1"/>
</dbReference>
<organism evidence="13 14">
    <name type="scientific">Dipteronia dyeriana</name>
    <dbReference type="NCBI Taxonomy" id="168575"/>
    <lineage>
        <taxon>Eukaryota</taxon>
        <taxon>Viridiplantae</taxon>
        <taxon>Streptophyta</taxon>
        <taxon>Embryophyta</taxon>
        <taxon>Tracheophyta</taxon>
        <taxon>Spermatophyta</taxon>
        <taxon>Magnoliopsida</taxon>
        <taxon>eudicotyledons</taxon>
        <taxon>Gunneridae</taxon>
        <taxon>Pentapetalae</taxon>
        <taxon>rosids</taxon>
        <taxon>malvids</taxon>
        <taxon>Sapindales</taxon>
        <taxon>Sapindaceae</taxon>
        <taxon>Hippocastanoideae</taxon>
        <taxon>Acereae</taxon>
        <taxon>Dipteronia</taxon>
    </lineage>
</organism>
<comment type="caution">
    <text evidence="13">The sequence shown here is derived from an EMBL/GenBank/DDBJ whole genome shotgun (WGS) entry which is preliminary data.</text>
</comment>
<dbReference type="GO" id="GO:0004497">
    <property type="term" value="F:monooxygenase activity"/>
    <property type="evidence" value="ECO:0007669"/>
    <property type="project" value="UniProtKB-KW"/>
</dbReference>
<evidence type="ECO:0000256" key="3">
    <source>
        <dbReference type="ARBA" id="ARBA00004721"/>
    </source>
</evidence>
<name>A0AAD9TT77_9ROSI</name>
<comment type="subcellular location">
    <subcellularLocation>
        <location evidence="2">Membrane</location>
        <topology evidence="2">Single-pass membrane protein</topology>
    </subcellularLocation>
</comment>